<keyword evidence="7" id="KW-1185">Reference proteome</keyword>
<protein>
    <submittedName>
        <fullName evidence="6">Transcriptional regulator</fullName>
    </submittedName>
</protein>
<dbReference type="Gene3D" id="1.10.10.10">
    <property type="entry name" value="Winged helix-like DNA-binding domain superfamily/Winged helix DNA-binding domain"/>
    <property type="match status" value="1"/>
</dbReference>
<dbReference type="InterPro" id="IPR036390">
    <property type="entry name" value="WH_DNA-bd_sf"/>
</dbReference>
<evidence type="ECO:0000256" key="2">
    <source>
        <dbReference type="ARBA" id="ARBA00023015"/>
    </source>
</evidence>
<dbReference type="InterPro" id="IPR000847">
    <property type="entry name" value="LysR_HTH_N"/>
</dbReference>
<evidence type="ECO:0000313" key="7">
    <source>
        <dbReference type="Proteomes" id="UP001161409"/>
    </source>
</evidence>
<reference evidence="6" key="1">
    <citation type="journal article" date="2014" name="Int. J. Syst. Evol. Microbiol.">
        <title>Complete genome of a new Firmicutes species belonging to the dominant human colonic microbiota ('Ruminococcus bicirculans') reveals two chromosomes and a selective capacity to utilize plant glucans.</title>
        <authorList>
            <consortium name="NISC Comparative Sequencing Program"/>
            <person name="Wegmann U."/>
            <person name="Louis P."/>
            <person name="Goesmann A."/>
            <person name="Henrissat B."/>
            <person name="Duncan S.H."/>
            <person name="Flint H.J."/>
        </authorList>
    </citation>
    <scope>NUCLEOTIDE SEQUENCE</scope>
    <source>
        <strain evidence="6">NBRC 103408</strain>
    </source>
</reference>
<feature type="domain" description="HTH lysR-type" evidence="5">
    <location>
        <begin position="1"/>
        <end position="58"/>
    </location>
</feature>
<dbReference type="InterPro" id="IPR005119">
    <property type="entry name" value="LysR_subst-bd"/>
</dbReference>
<dbReference type="RefSeq" id="WP_169560432.1">
    <property type="nucleotide sequence ID" value="NZ_BSNF01000006.1"/>
</dbReference>
<dbReference type="Pfam" id="PF03466">
    <property type="entry name" value="LysR_substrate"/>
    <property type="match status" value="1"/>
</dbReference>
<organism evidence="6 7">
    <name type="scientific">Sneathiella chinensis</name>
    <dbReference type="NCBI Taxonomy" id="349750"/>
    <lineage>
        <taxon>Bacteria</taxon>
        <taxon>Pseudomonadati</taxon>
        <taxon>Pseudomonadota</taxon>
        <taxon>Alphaproteobacteria</taxon>
        <taxon>Sneathiellales</taxon>
        <taxon>Sneathiellaceae</taxon>
        <taxon>Sneathiella</taxon>
    </lineage>
</organism>
<reference evidence="6" key="2">
    <citation type="submission" date="2023-01" db="EMBL/GenBank/DDBJ databases">
        <title>Draft genome sequence of Sneathiella chinensis strain NBRC 103408.</title>
        <authorList>
            <person name="Sun Q."/>
            <person name="Mori K."/>
        </authorList>
    </citation>
    <scope>NUCLEOTIDE SEQUENCE</scope>
    <source>
        <strain evidence="6">NBRC 103408</strain>
    </source>
</reference>
<evidence type="ECO:0000259" key="5">
    <source>
        <dbReference type="PROSITE" id="PS50931"/>
    </source>
</evidence>
<dbReference type="SUPFAM" id="SSF46785">
    <property type="entry name" value="Winged helix' DNA-binding domain"/>
    <property type="match status" value="1"/>
</dbReference>
<evidence type="ECO:0000256" key="1">
    <source>
        <dbReference type="ARBA" id="ARBA00009437"/>
    </source>
</evidence>
<keyword evidence="2" id="KW-0805">Transcription regulation</keyword>
<dbReference type="Pfam" id="PF00126">
    <property type="entry name" value="HTH_1"/>
    <property type="match status" value="1"/>
</dbReference>
<keyword evidence="3" id="KW-0238">DNA-binding</keyword>
<evidence type="ECO:0000313" key="6">
    <source>
        <dbReference type="EMBL" id="GLQ06384.1"/>
    </source>
</evidence>
<evidence type="ECO:0000256" key="3">
    <source>
        <dbReference type="ARBA" id="ARBA00023125"/>
    </source>
</evidence>
<dbReference type="PRINTS" id="PR00039">
    <property type="entry name" value="HTHLYSR"/>
</dbReference>
<dbReference type="PANTHER" id="PTHR30126:SF94">
    <property type="entry name" value="LYSR FAMILY TRANSCRIPTIONAL REGULATOR"/>
    <property type="match status" value="1"/>
</dbReference>
<dbReference type="SUPFAM" id="SSF53850">
    <property type="entry name" value="Periplasmic binding protein-like II"/>
    <property type="match status" value="1"/>
</dbReference>
<accession>A0ABQ5U524</accession>
<dbReference type="InterPro" id="IPR036388">
    <property type="entry name" value="WH-like_DNA-bd_sf"/>
</dbReference>
<proteinExistence type="inferred from homology"/>
<dbReference type="Proteomes" id="UP001161409">
    <property type="component" value="Unassembled WGS sequence"/>
</dbReference>
<comment type="similarity">
    <text evidence="1">Belongs to the LysR transcriptional regulatory family.</text>
</comment>
<dbReference type="CDD" id="cd05466">
    <property type="entry name" value="PBP2_LTTR_substrate"/>
    <property type="match status" value="1"/>
</dbReference>
<evidence type="ECO:0000256" key="4">
    <source>
        <dbReference type="ARBA" id="ARBA00023163"/>
    </source>
</evidence>
<comment type="caution">
    <text evidence="6">The sequence shown here is derived from an EMBL/GenBank/DDBJ whole genome shotgun (WGS) entry which is preliminary data.</text>
</comment>
<dbReference type="EMBL" id="BSNF01000006">
    <property type="protein sequence ID" value="GLQ06384.1"/>
    <property type="molecule type" value="Genomic_DNA"/>
</dbReference>
<sequence length="283" mass="31550">MTYAQFRAFYAVAMERSFQKAADRLGLTQPAVSIQVRNLERETRRLLFRRSGHDVALTDEGKELFRLTRSLFDAEAQCRDFLTPDSEKAPQVLHLGADGPHVALDVLARFRERCPDVQVRVTLANADQTWRNLTDLRVDAAVMANAEPAAHVVTRPICRQSLVALVPRAMAFQVDGPVTLQALAELPLVFREAGSNTQQLLEKALARNGVSVTPALIMGSREGVREAVVRGLGVGFLFDREVSDDPRHVQYPVLGMEDSNTDMLLVLKDQRHNPLIRELLDCA</sequence>
<dbReference type="PROSITE" id="PS50931">
    <property type="entry name" value="HTH_LYSR"/>
    <property type="match status" value="1"/>
</dbReference>
<dbReference type="Gene3D" id="3.40.190.290">
    <property type="match status" value="1"/>
</dbReference>
<keyword evidence="4" id="KW-0804">Transcription</keyword>
<dbReference type="PANTHER" id="PTHR30126">
    <property type="entry name" value="HTH-TYPE TRANSCRIPTIONAL REGULATOR"/>
    <property type="match status" value="1"/>
</dbReference>
<gene>
    <name evidence="6" type="ORF">GCM10007924_16050</name>
</gene>
<name>A0ABQ5U524_9PROT</name>